<evidence type="ECO:0000256" key="3">
    <source>
        <dbReference type="ARBA" id="ARBA00022827"/>
    </source>
</evidence>
<gene>
    <name evidence="7" type="ORF">BCR38DRAFT_486814</name>
</gene>
<dbReference type="PANTHER" id="PTHR46865">
    <property type="entry name" value="OXIDOREDUCTASE-RELATED"/>
    <property type="match status" value="1"/>
</dbReference>
<dbReference type="GO" id="GO:0016491">
    <property type="term" value="F:oxidoreductase activity"/>
    <property type="evidence" value="ECO:0007669"/>
    <property type="project" value="UniProtKB-KW"/>
</dbReference>
<keyword evidence="5" id="KW-0732">Signal</keyword>
<dbReference type="GO" id="GO:0071949">
    <property type="term" value="F:FAD binding"/>
    <property type="evidence" value="ECO:0007669"/>
    <property type="project" value="InterPro"/>
</dbReference>
<dbReference type="Gene3D" id="3.50.50.60">
    <property type="entry name" value="FAD/NAD(P)-binding domain"/>
    <property type="match status" value="1"/>
</dbReference>
<evidence type="ECO:0000313" key="7">
    <source>
        <dbReference type="EMBL" id="ORY62545.1"/>
    </source>
</evidence>
<comment type="pathway">
    <text evidence="1">Secondary metabolite biosynthesis.</text>
</comment>
<dbReference type="STRING" id="1141098.A0A1Y2DV72"/>
<comment type="caution">
    <text evidence="7">The sequence shown here is derived from an EMBL/GenBank/DDBJ whole genome shotgun (WGS) entry which is preliminary data.</text>
</comment>
<dbReference type="Proteomes" id="UP000193689">
    <property type="component" value="Unassembled WGS sequence"/>
</dbReference>
<evidence type="ECO:0000256" key="1">
    <source>
        <dbReference type="ARBA" id="ARBA00005179"/>
    </source>
</evidence>
<dbReference type="EMBL" id="MCFJ01000009">
    <property type="protein sequence ID" value="ORY62545.1"/>
    <property type="molecule type" value="Genomic_DNA"/>
</dbReference>
<sequence length="290" mass="32121">MPLNILIVGASVAGPTAAMLLQGSDPSHNIIVVERHPHFRAAGQQVDLRTKVSMFCGRWVSSTLSSRTETGLEVLDAGPPRPTSTTEDESMRGDVVKVLYETSLKQDAILRRDAGKGEGGLTYEFGKTVTKLTQNDNDENNKNSIDVTFSDGRKKRHDLVIAADGQGSRTRRLAFGQETSDAAFKSLGVHATYYSIPRAEGEGEMARAYSAPESRMVITRTSGRPVTQVLLFTMKDTVEKLLAKSHKQPIKKQKEAFSEAFKDVGWQTDRVLAGMQTCDDFMRRRWRRLG</sequence>
<evidence type="ECO:0000256" key="5">
    <source>
        <dbReference type="SAM" id="SignalP"/>
    </source>
</evidence>
<dbReference type="RefSeq" id="XP_040714381.1">
    <property type="nucleotide sequence ID" value="XM_040864075.1"/>
</dbReference>
<dbReference type="GeneID" id="63780287"/>
<name>A0A1Y2DV72_9PEZI</name>
<dbReference type="OrthoDB" id="655030at2759"/>
<organism evidence="7 8">
    <name type="scientific">Pseudomassariella vexata</name>
    <dbReference type="NCBI Taxonomy" id="1141098"/>
    <lineage>
        <taxon>Eukaryota</taxon>
        <taxon>Fungi</taxon>
        <taxon>Dikarya</taxon>
        <taxon>Ascomycota</taxon>
        <taxon>Pezizomycotina</taxon>
        <taxon>Sordariomycetes</taxon>
        <taxon>Xylariomycetidae</taxon>
        <taxon>Amphisphaeriales</taxon>
        <taxon>Pseudomassariaceae</taxon>
        <taxon>Pseudomassariella</taxon>
    </lineage>
</organism>
<protein>
    <recommendedName>
        <fullName evidence="6">FAD-binding domain-containing protein</fullName>
    </recommendedName>
</protein>
<dbReference type="PANTHER" id="PTHR46865:SF7">
    <property type="entry name" value="MONOOXYGENASE, PUTATIVE (AFU_ORTHOLOGUE AFUA_8G07040)-RELATED"/>
    <property type="match status" value="1"/>
</dbReference>
<dbReference type="SUPFAM" id="SSF51905">
    <property type="entry name" value="FAD/NAD(P)-binding domain"/>
    <property type="match status" value="1"/>
</dbReference>
<reference evidence="7 8" key="1">
    <citation type="submission" date="2016-07" db="EMBL/GenBank/DDBJ databases">
        <title>Pervasive Adenine N6-methylation of Active Genes in Fungi.</title>
        <authorList>
            <consortium name="DOE Joint Genome Institute"/>
            <person name="Mondo S.J."/>
            <person name="Dannebaum R.O."/>
            <person name="Kuo R.C."/>
            <person name="Labutti K."/>
            <person name="Haridas S."/>
            <person name="Kuo A."/>
            <person name="Salamov A."/>
            <person name="Ahrendt S.R."/>
            <person name="Lipzen A."/>
            <person name="Sullivan W."/>
            <person name="Andreopoulos W.B."/>
            <person name="Clum A."/>
            <person name="Lindquist E."/>
            <person name="Daum C."/>
            <person name="Ramamoorthy G.K."/>
            <person name="Gryganskyi A."/>
            <person name="Culley D."/>
            <person name="Magnuson J.K."/>
            <person name="James T.Y."/>
            <person name="O'Malley M.A."/>
            <person name="Stajich J.E."/>
            <person name="Spatafora J.W."/>
            <person name="Visel A."/>
            <person name="Grigoriev I.V."/>
        </authorList>
    </citation>
    <scope>NUCLEOTIDE SEQUENCE [LARGE SCALE GENOMIC DNA]</scope>
    <source>
        <strain evidence="7 8">CBS 129021</strain>
    </source>
</reference>
<keyword evidence="4" id="KW-0560">Oxidoreductase</keyword>
<dbReference type="Pfam" id="PF01494">
    <property type="entry name" value="FAD_binding_3"/>
    <property type="match status" value="1"/>
</dbReference>
<evidence type="ECO:0000313" key="8">
    <source>
        <dbReference type="Proteomes" id="UP000193689"/>
    </source>
</evidence>
<keyword evidence="2" id="KW-0285">Flavoprotein</keyword>
<evidence type="ECO:0000256" key="2">
    <source>
        <dbReference type="ARBA" id="ARBA00022630"/>
    </source>
</evidence>
<feature type="chain" id="PRO_5012237519" description="FAD-binding domain-containing protein" evidence="5">
    <location>
        <begin position="19"/>
        <end position="290"/>
    </location>
</feature>
<dbReference type="AlphaFoldDB" id="A0A1Y2DV72"/>
<evidence type="ECO:0000256" key="4">
    <source>
        <dbReference type="ARBA" id="ARBA00023002"/>
    </source>
</evidence>
<accession>A0A1Y2DV72</accession>
<dbReference type="InterPro" id="IPR036188">
    <property type="entry name" value="FAD/NAD-bd_sf"/>
</dbReference>
<dbReference type="InterPro" id="IPR002938">
    <property type="entry name" value="FAD-bd"/>
</dbReference>
<keyword evidence="8" id="KW-1185">Reference proteome</keyword>
<keyword evidence="3" id="KW-0274">FAD</keyword>
<feature type="signal peptide" evidence="5">
    <location>
        <begin position="1"/>
        <end position="18"/>
    </location>
</feature>
<dbReference type="InterPro" id="IPR051704">
    <property type="entry name" value="FAD_aromatic-hydroxylase"/>
</dbReference>
<feature type="domain" description="FAD-binding" evidence="6">
    <location>
        <begin position="5"/>
        <end position="251"/>
    </location>
</feature>
<evidence type="ECO:0000259" key="6">
    <source>
        <dbReference type="Pfam" id="PF01494"/>
    </source>
</evidence>
<dbReference type="InParanoid" id="A0A1Y2DV72"/>
<proteinExistence type="predicted"/>